<reference evidence="3" key="1">
    <citation type="submission" date="2023-03" db="EMBL/GenBank/DDBJ databases">
        <authorList>
            <person name="Steffen K."/>
            <person name="Cardenas P."/>
        </authorList>
    </citation>
    <scope>NUCLEOTIDE SEQUENCE</scope>
</reference>
<dbReference type="GO" id="GO:0046872">
    <property type="term" value="F:metal ion binding"/>
    <property type="evidence" value="ECO:0007669"/>
    <property type="project" value="UniProtKB-KW"/>
</dbReference>
<dbReference type="PROSITE" id="PS51819">
    <property type="entry name" value="VOC"/>
    <property type="match status" value="1"/>
</dbReference>
<dbReference type="InterPro" id="IPR029068">
    <property type="entry name" value="Glyas_Bleomycin-R_OHBP_Dase"/>
</dbReference>
<dbReference type="Gene3D" id="3.10.180.10">
    <property type="entry name" value="2,3-Dihydroxybiphenyl 1,2-Dioxygenase, domain 1"/>
    <property type="match status" value="1"/>
</dbReference>
<gene>
    <name evidence="3" type="ORF">GBAR_LOCUS9734</name>
</gene>
<accession>A0AA35WJ83</accession>
<dbReference type="GO" id="GO:0046491">
    <property type="term" value="P:L-methylmalonyl-CoA metabolic process"/>
    <property type="evidence" value="ECO:0007669"/>
    <property type="project" value="TreeGrafter"/>
</dbReference>
<organism evidence="3 4">
    <name type="scientific">Geodia barretti</name>
    <name type="common">Barrett's horny sponge</name>
    <dbReference type="NCBI Taxonomy" id="519541"/>
    <lineage>
        <taxon>Eukaryota</taxon>
        <taxon>Metazoa</taxon>
        <taxon>Porifera</taxon>
        <taxon>Demospongiae</taxon>
        <taxon>Heteroscleromorpha</taxon>
        <taxon>Tetractinellida</taxon>
        <taxon>Astrophorina</taxon>
        <taxon>Geodiidae</taxon>
        <taxon>Geodia</taxon>
    </lineage>
</organism>
<keyword evidence="4" id="KW-1185">Reference proteome</keyword>
<dbReference type="InterPro" id="IPR051785">
    <property type="entry name" value="MMCE/EMCE_epimerase"/>
</dbReference>
<dbReference type="AlphaFoldDB" id="A0AA35WJ83"/>
<dbReference type="PANTHER" id="PTHR43048:SF3">
    <property type="entry name" value="METHYLMALONYL-COA EPIMERASE, MITOCHONDRIAL"/>
    <property type="match status" value="1"/>
</dbReference>
<dbReference type="InterPro" id="IPR037523">
    <property type="entry name" value="VOC_core"/>
</dbReference>
<evidence type="ECO:0000256" key="1">
    <source>
        <dbReference type="ARBA" id="ARBA00022723"/>
    </source>
</evidence>
<sequence length="133" mass="14670">MVLADPSVRLTAVNHLTYNVIDKVRATRFWVDVLGVKEIPKAVDGEHIIWLQLPSGTMVHLIENAGGISEPSHHGAFEVDDIDAAYEMLKEKGVKIESPEIGVRNDGQRVFFISDTEGNRIEICTKSGFGVLV</sequence>
<keyword evidence="1" id="KW-0479">Metal-binding</keyword>
<dbReference type="GO" id="GO:0004493">
    <property type="term" value="F:methylmalonyl-CoA epimerase activity"/>
    <property type="evidence" value="ECO:0007669"/>
    <property type="project" value="TreeGrafter"/>
</dbReference>
<comment type="caution">
    <text evidence="3">The sequence shown here is derived from an EMBL/GenBank/DDBJ whole genome shotgun (WGS) entry which is preliminary data.</text>
</comment>
<proteinExistence type="predicted"/>
<dbReference type="Pfam" id="PF00903">
    <property type="entry name" value="Glyoxalase"/>
    <property type="match status" value="1"/>
</dbReference>
<evidence type="ECO:0000259" key="2">
    <source>
        <dbReference type="PROSITE" id="PS51819"/>
    </source>
</evidence>
<dbReference type="InterPro" id="IPR004360">
    <property type="entry name" value="Glyas_Fos-R_dOase_dom"/>
</dbReference>
<dbReference type="EMBL" id="CASHTH010001466">
    <property type="protein sequence ID" value="CAI8015762.1"/>
    <property type="molecule type" value="Genomic_DNA"/>
</dbReference>
<name>A0AA35WJ83_GEOBA</name>
<evidence type="ECO:0000313" key="4">
    <source>
        <dbReference type="Proteomes" id="UP001174909"/>
    </source>
</evidence>
<dbReference type="PANTHER" id="PTHR43048">
    <property type="entry name" value="METHYLMALONYL-COA EPIMERASE"/>
    <property type="match status" value="1"/>
</dbReference>
<evidence type="ECO:0000313" key="3">
    <source>
        <dbReference type="EMBL" id="CAI8015762.1"/>
    </source>
</evidence>
<feature type="domain" description="VOC" evidence="2">
    <location>
        <begin position="12"/>
        <end position="126"/>
    </location>
</feature>
<dbReference type="Proteomes" id="UP001174909">
    <property type="component" value="Unassembled WGS sequence"/>
</dbReference>
<protein>
    <recommendedName>
        <fullName evidence="2">VOC domain-containing protein</fullName>
    </recommendedName>
</protein>
<dbReference type="SUPFAM" id="SSF54593">
    <property type="entry name" value="Glyoxalase/Bleomycin resistance protein/Dihydroxybiphenyl dioxygenase"/>
    <property type="match status" value="1"/>
</dbReference>